<evidence type="ECO:0000256" key="1">
    <source>
        <dbReference type="ARBA" id="ARBA00007484"/>
    </source>
</evidence>
<dbReference type="PANTHER" id="PTHR33516">
    <property type="entry name" value="LEXA REPRESSOR"/>
    <property type="match status" value="1"/>
</dbReference>
<keyword evidence="9 12" id="KW-0804">Transcription</keyword>
<keyword evidence="10 12" id="KW-0234">DNA repair</keyword>
<comment type="function">
    <text evidence="12">Represses a number of genes involved in the response to DNA damage (SOS response), including recA and lexA. In the presence of single-stranded DNA, RecA interacts with LexA causing an autocatalytic cleavage which disrupts the DNA-binding part of LexA, leading to derepression of the SOS regulon and eventually DNA repair.</text>
</comment>
<comment type="caution">
    <text evidence="16">The sequence shown here is derived from an EMBL/GenBank/DDBJ whole genome shotgun (WGS) entry which is preliminary data.</text>
</comment>
<comment type="subunit">
    <text evidence="12">Homodimer.</text>
</comment>
<evidence type="ECO:0000256" key="7">
    <source>
        <dbReference type="ARBA" id="ARBA00023015"/>
    </source>
</evidence>
<comment type="similarity">
    <text evidence="1 12 13">Belongs to the peptidase S24 family.</text>
</comment>
<dbReference type="GO" id="GO:0003677">
    <property type="term" value="F:DNA binding"/>
    <property type="evidence" value="ECO:0007669"/>
    <property type="project" value="UniProtKB-UniRule"/>
</dbReference>
<dbReference type="EMBL" id="PFAM01000013">
    <property type="protein sequence ID" value="PIT96031.1"/>
    <property type="molecule type" value="Genomic_DNA"/>
</dbReference>
<dbReference type="AlphaFoldDB" id="A0A2M6WTF8"/>
<evidence type="ECO:0000256" key="5">
    <source>
        <dbReference type="ARBA" id="ARBA00022801"/>
    </source>
</evidence>
<keyword evidence="7 12" id="KW-0805">Transcription regulation</keyword>
<dbReference type="InterPro" id="IPR036388">
    <property type="entry name" value="WH-like_DNA-bd_sf"/>
</dbReference>
<dbReference type="GO" id="GO:0004252">
    <property type="term" value="F:serine-type endopeptidase activity"/>
    <property type="evidence" value="ECO:0007669"/>
    <property type="project" value="UniProtKB-UniRule"/>
</dbReference>
<evidence type="ECO:0000256" key="10">
    <source>
        <dbReference type="ARBA" id="ARBA00023204"/>
    </source>
</evidence>
<gene>
    <name evidence="12" type="primary">lexA</name>
    <name evidence="16" type="ORF">COT94_02075</name>
</gene>
<keyword evidence="3 12" id="KW-0235">DNA replication</keyword>
<evidence type="ECO:0000313" key="17">
    <source>
        <dbReference type="Proteomes" id="UP000228533"/>
    </source>
</evidence>
<accession>A0A2M6WTF8</accession>
<evidence type="ECO:0000256" key="3">
    <source>
        <dbReference type="ARBA" id="ARBA00022705"/>
    </source>
</evidence>
<evidence type="ECO:0000256" key="9">
    <source>
        <dbReference type="ARBA" id="ARBA00023163"/>
    </source>
</evidence>
<name>A0A2M6WTF8_9BACT</name>
<evidence type="ECO:0000256" key="2">
    <source>
        <dbReference type="ARBA" id="ARBA00022491"/>
    </source>
</evidence>
<proteinExistence type="inferred from homology"/>
<dbReference type="HAMAP" id="MF_00015">
    <property type="entry name" value="LexA"/>
    <property type="match status" value="1"/>
</dbReference>
<dbReference type="InterPro" id="IPR006197">
    <property type="entry name" value="Peptidase_S24_LexA"/>
</dbReference>
<keyword evidence="5 12" id="KW-0378">Hydrolase</keyword>
<sequence>MVRDIFLILLAFSALVLRLFFGYTPVWHMNTITKRQKEVLDFISDFFKNKGFSPSFEEIGEHFGLSALSTVHEHITALVDKGYLKKDEHRERGLYLPVKRKQYLEIPLIGAIACGQPIEALEHIGEIIKVIREPILKGNLYALRAKGDSMIGDGIFDGDIIIARKQNTAENSDTVVATINNEATLKKFYQEKDYIKLQPANLACKPIYSQSVEIRGVVVKIIRNLA</sequence>
<dbReference type="CDD" id="cd06529">
    <property type="entry name" value="S24_LexA-like"/>
    <property type="match status" value="1"/>
</dbReference>
<evidence type="ECO:0000256" key="13">
    <source>
        <dbReference type="RuleBase" id="RU003991"/>
    </source>
</evidence>
<dbReference type="InterPro" id="IPR015927">
    <property type="entry name" value="Peptidase_S24_S26A/B/C"/>
</dbReference>
<dbReference type="GO" id="GO:0006508">
    <property type="term" value="P:proteolysis"/>
    <property type="evidence" value="ECO:0007669"/>
    <property type="project" value="InterPro"/>
</dbReference>
<reference evidence="17" key="1">
    <citation type="submission" date="2017-09" db="EMBL/GenBank/DDBJ databases">
        <title>Depth-based differentiation of microbial function through sediment-hosted aquifers and enrichment of novel symbionts in the deep terrestrial subsurface.</title>
        <authorList>
            <person name="Probst A.J."/>
            <person name="Ladd B."/>
            <person name="Jarett J.K."/>
            <person name="Geller-Mcgrath D.E."/>
            <person name="Sieber C.M.K."/>
            <person name="Emerson J.B."/>
            <person name="Anantharaman K."/>
            <person name="Thomas B.C."/>
            <person name="Malmstrom R."/>
            <person name="Stieglmeier M."/>
            <person name="Klingl A."/>
            <person name="Woyke T."/>
            <person name="Ryan C.M."/>
            <person name="Banfield J.F."/>
        </authorList>
    </citation>
    <scope>NUCLEOTIDE SEQUENCE [LARGE SCALE GENOMIC DNA]</scope>
</reference>
<comment type="catalytic activity">
    <reaction evidence="12">
        <text>Hydrolysis of Ala-|-Gly bond in repressor LexA.</text>
        <dbReference type="EC" id="3.4.21.88"/>
    </reaction>
</comment>
<feature type="domain" description="LexA repressor DNA-binding" evidence="15">
    <location>
        <begin position="29"/>
        <end position="93"/>
    </location>
</feature>
<evidence type="ECO:0000259" key="14">
    <source>
        <dbReference type="Pfam" id="PF00717"/>
    </source>
</evidence>
<dbReference type="Pfam" id="PF00717">
    <property type="entry name" value="Peptidase_S24"/>
    <property type="match status" value="1"/>
</dbReference>
<dbReference type="EC" id="3.4.21.88" evidence="12"/>
<dbReference type="InterPro" id="IPR036286">
    <property type="entry name" value="LexA/Signal_pep-like_sf"/>
</dbReference>
<keyword evidence="6 12" id="KW-0068">Autocatalytic cleavage</keyword>
<evidence type="ECO:0000259" key="15">
    <source>
        <dbReference type="Pfam" id="PF01726"/>
    </source>
</evidence>
<dbReference type="NCBIfam" id="TIGR00498">
    <property type="entry name" value="lexA"/>
    <property type="match status" value="1"/>
</dbReference>
<organism evidence="16 17">
    <name type="scientific">Candidatus Falkowbacteria bacterium CG10_big_fil_rev_8_21_14_0_10_37_14</name>
    <dbReference type="NCBI Taxonomy" id="1974561"/>
    <lineage>
        <taxon>Bacteria</taxon>
        <taxon>Candidatus Falkowiibacteriota</taxon>
    </lineage>
</organism>
<dbReference type="Pfam" id="PF01726">
    <property type="entry name" value="LexA_DNA_bind"/>
    <property type="match status" value="1"/>
</dbReference>
<evidence type="ECO:0000256" key="8">
    <source>
        <dbReference type="ARBA" id="ARBA00023125"/>
    </source>
</evidence>
<feature type="active site" description="For autocatalytic cleavage activity" evidence="12">
    <location>
        <position position="186"/>
    </location>
</feature>
<dbReference type="InterPro" id="IPR036390">
    <property type="entry name" value="WH_DNA-bd_sf"/>
</dbReference>
<dbReference type="GO" id="GO:0009432">
    <property type="term" value="P:SOS response"/>
    <property type="evidence" value="ECO:0007669"/>
    <property type="project" value="UniProtKB-UniRule"/>
</dbReference>
<dbReference type="Proteomes" id="UP000228533">
    <property type="component" value="Unassembled WGS sequence"/>
</dbReference>
<evidence type="ECO:0000256" key="11">
    <source>
        <dbReference type="ARBA" id="ARBA00023236"/>
    </source>
</evidence>
<comment type="caution">
    <text evidence="12">Lacks conserved residue(s) required for the propagation of feature annotation.</text>
</comment>
<dbReference type="PRINTS" id="PR00726">
    <property type="entry name" value="LEXASERPTASE"/>
</dbReference>
<dbReference type="SUPFAM" id="SSF46785">
    <property type="entry name" value="Winged helix' DNA-binding domain"/>
    <property type="match status" value="1"/>
</dbReference>
<evidence type="ECO:0000256" key="6">
    <source>
        <dbReference type="ARBA" id="ARBA00022813"/>
    </source>
</evidence>
<feature type="DNA-binding region" description="H-T-H motif" evidence="12">
    <location>
        <begin position="56"/>
        <end position="76"/>
    </location>
</feature>
<evidence type="ECO:0000256" key="4">
    <source>
        <dbReference type="ARBA" id="ARBA00022763"/>
    </source>
</evidence>
<dbReference type="InterPro" id="IPR006199">
    <property type="entry name" value="LexA_DNA-bd_dom"/>
</dbReference>
<feature type="active site" description="For autocatalytic cleavage activity" evidence="12">
    <location>
        <position position="149"/>
    </location>
</feature>
<feature type="domain" description="Peptidase S24/S26A/S26B/S26C" evidence="14">
    <location>
        <begin position="107"/>
        <end position="219"/>
    </location>
</feature>
<evidence type="ECO:0000256" key="12">
    <source>
        <dbReference type="HAMAP-Rule" id="MF_00015"/>
    </source>
</evidence>
<keyword evidence="4 12" id="KW-0227">DNA damage</keyword>
<protein>
    <recommendedName>
        <fullName evidence="12">LexA repressor</fullName>
        <ecNumber evidence="12">3.4.21.88</ecNumber>
    </recommendedName>
</protein>
<dbReference type="SUPFAM" id="SSF51306">
    <property type="entry name" value="LexA/Signal peptidase"/>
    <property type="match status" value="1"/>
</dbReference>
<dbReference type="InterPro" id="IPR006200">
    <property type="entry name" value="LexA"/>
</dbReference>
<evidence type="ECO:0000313" key="16">
    <source>
        <dbReference type="EMBL" id="PIT96031.1"/>
    </source>
</evidence>
<keyword evidence="8 12" id="KW-0238">DNA-binding</keyword>
<dbReference type="GO" id="GO:0006260">
    <property type="term" value="P:DNA replication"/>
    <property type="evidence" value="ECO:0007669"/>
    <property type="project" value="UniProtKB-UniRule"/>
</dbReference>
<dbReference type="Gene3D" id="2.10.109.10">
    <property type="entry name" value="Umud Fragment, subunit A"/>
    <property type="match status" value="1"/>
</dbReference>
<dbReference type="GO" id="GO:0006281">
    <property type="term" value="P:DNA repair"/>
    <property type="evidence" value="ECO:0007669"/>
    <property type="project" value="UniProtKB-UniRule"/>
</dbReference>
<dbReference type="GO" id="GO:0045892">
    <property type="term" value="P:negative regulation of DNA-templated transcription"/>
    <property type="evidence" value="ECO:0007669"/>
    <property type="project" value="UniProtKB-UniRule"/>
</dbReference>
<dbReference type="InterPro" id="IPR039418">
    <property type="entry name" value="LexA-like"/>
</dbReference>
<dbReference type="PANTHER" id="PTHR33516:SF2">
    <property type="entry name" value="LEXA REPRESSOR-RELATED"/>
    <property type="match status" value="1"/>
</dbReference>
<keyword evidence="2 12" id="KW-0678">Repressor</keyword>
<keyword evidence="11 12" id="KW-0742">SOS response</keyword>
<dbReference type="Gene3D" id="1.10.10.10">
    <property type="entry name" value="Winged helix-like DNA-binding domain superfamily/Winged helix DNA-binding domain"/>
    <property type="match status" value="1"/>
</dbReference>
<dbReference type="InterPro" id="IPR050077">
    <property type="entry name" value="LexA_repressor"/>
</dbReference>